<dbReference type="EMBL" id="CP071090">
    <property type="protein sequence ID" value="QSQ23234.1"/>
    <property type="molecule type" value="Genomic_DNA"/>
</dbReference>
<dbReference type="SUPFAM" id="SSF55144">
    <property type="entry name" value="LigT-like"/>
    <property type="match status" value="1"/>
</dbReference>
<dbReference type="GO" id="GO:0016874">
    <property type="term" value="F:ligase activity"/>
    <property type="evidence" value="ECO:0007669"/>
    <property type="project" value="UniProtKB-KW"/>
</dbReference>
<protein>
    <submittedName>
        <fullName evidence="1">2'-5' RNA ligase family protein</fullName>
    </submittedName>
</protein>
<dbReference type="Proteomes" id="UP000662747">
    <property type="component" value="Chromosome"/>
</dbReference>
<keyword evidence="2" id="KW-1185">Reference proteome</keyword>
<sequence>MLSALLVLVGLAGVLPGDARRAASALSRVRQEQLPWECTSVTVEELTRHARARRMQATRRQLTLFVPGPLAEEIEAVRHVVDPVQKRLIPAHVTLCREDELGGRSEGELDALLVAPHLKPVTLRFGEPEAFYEHGIVMYCIEGLEDFQALRQSILGAHGLKVHRPHLTLAHPRNPRAPGNALERAAGLRSLPPITFKTLCLIEQTAGSPWQVLRSVELSAS</sequence>
<keyword evidence="1" id="KW-0436">Ligase</keyword>
<evidence type="ECO:0000313" key="1">
    <source>
        <dbReference type="EMBL" id="QSQ23234.1"/>
    </source>
</evidence>
<name>A0ABX7NWJ0_9BACT</name>
<reference evidence="1 2" key="1">
    <citation type="submission" date="2021-02" db="EMBL/GenBank/DDBJ databases">
        <title>De Novo genome assembly of isolated myxobacteria.</title>
        <authorList>
            <person name="Stevens D.C."/>
        </authorList>
    </citation>
    <scope>NUCLEOTIDE SEQUENCE [LARGE SCALE GENOMIC DNA]</scope>
    <source>
        <strain evidence="2">SCPEA02</strain>
    </source>
</reference>
<organism evidence="1 2">
    <name type="scientific">Pyxidicoccus parkwayensis</name>
    <dbReference type="NCBI Taxonomy" id="2813578"/>
    <lineage>
        <taxon>Bacteria</taxon>
        <taxon>Pseudomonadati</taxon>
        <taxon>Myxococcota</taxon>
        <taxon>Myxococcia</taxon>
        <taxon>Myxococcales</taxon>
        <taxon>Cystobacterineae</taxon>
        <taxon>Myxococcaceae</taxon>
        <taxon>Pyxidicoccus</taxon>
    </lineage>
</organism>
<proteinExistence type="predicted"/>
<dbReference type="Pfam" id="PF13563">
    <property type="entry name" value="2_5_RNA_ligase2"/>
    <property type="match status" value="1"/>
</dbReference>
<gene>
    <name evidence="1" type="ORF">JY651_50570</name>
</gene>
<dbReference type="RefSeq" id="WP_206724809.1">
    <property type="nucleotide sequence ID" value="NZ_CP071090.1"/>
</dbReference>
<accession>A0ABX7NWJ0</accession>
<evidence type="ECO:0000313" key="2">
    <source>
        <dbReference type="Proteomes" id="UP000662747"/>
    </source>
</evidence>
<dbReference type="Gene3D" id="3.90.1140.10">
    <property type="entry name" value="Cyclic phosphodiesterase"/>
    <property type="match status" value="1"/>
</dbReference>
<dbReference type="InterPro" id="IPR009097">
    <property type="entry name" value="Cyclic_Pdiesterase"/>
</dbReference>